<dbReference type="EMBL" id="UZAE01000232">
    <property type="protein sequence ID" value="VDN96601.1"/>
    <property type="molecule type" value="Genomic_DNA"/>
</dbReference>
<protein>
    <submittedName>
        <fullName evidence="3">Protein MIZU-KUSSEI 1-like</fullName>
    </submittedName>
</protein>
<reference evidence="3" key="1">
    <citation type="submission" date="2017-02" db="UniProtKB">
        <authorList>
            <consortium name="WormBaseParasite"/>
        </authorList>
    </citation>
    <scope>IDENTIFICATION</scope>
</reference>
<evidence type="ECO:0000313" key="3">
    <source>
        <dbReference type="WBParaSite" id="HNAJ_0000074201-mRNA-1"/>
    </source>
</evidence>
<evidence type="ECO:0000313" key="1">
    <source>
        <dbReference type="EMBL" id="VDN96601.1"/>
    </source>
</evidence>
<keyword evidence="2" id="KW-1185">Reference proteome</keyword>
<name>A0A0R3T1J0_RODNA</name>
<evidence type="ECO:0000313" key="2">
    <source>
        <dbReference type="Proteomes" id="UP000278807"/>
    </source>
</evidence>
<organism evidence="3">
    <name type="scientific">Rodentolepis nana</name>
    <name type="common">Dwarf tapeworm</name>
    <name type="synonym">Hymenolepis nana</name>
    <dbReference type="NCBI Taxonomy" id="102285"/>
    <lineage>
        <taxon>Eukaryota</taxon>
        <taxon>Metazoa</taxon>
        <taxon>Spiralia</taxon>
        <taxon>Lophotrochozoa</taxon>
        <taxon>Platyhelminthes</taxon>
        <taxon>Cestoda</taxon>
        <taxon>Eucestoda</taxon>
        <taxon>Cyclophyllidea</taxon>
        <taxon>Hymenolepididae</taxon>
        <taxon>Rodentolepis</taxon>
    </lineage>
</organism>
<dbReference type="Proteomes" id="UP000278807">
    <property type="component" value="Unassembled WGS sequence"/>
</dbReference>
<sequence>MEVANAWGEFRCVISPETLFPRACSHVLDTKFLAAEIIPPNGENLISEGGNIHFTIDCAGGHRSWDFAHNSLDDSFTFATILKDSLLFTRKPAKSSQSACGFNRKCLIPSLHGRDINACLLIPRIESNANDDSTIINCYTGSEEFCLGSFALEINDDGTSEGPMFLEHSYTQLQ</sequence>
<gene>
    <name evidence="1" type="ORF">HNAJ_LOCUS742</name>
</gene>
<dbReference type="AlphaFoldDB" id="A0A0R3T1J0"/>
<dbReference type="OrthoDB" id="5594999at2759"/>
<accession>A0A0R3T1J0</accession>
<dbReference type="WBParaSite" id="HNAJ_0000074201-mRNA-1">
    <property type="protein sequence ID" value="HNAJ_0000074201-mRNA-1"/>
    <property type="gene ID" value="HNAJ_0000074201"/>
</dbReference>
<proteinExistence type="predicted"/>
<reference evidence="1 2" key="2">
    <citation type="submission" date="2018-11" db="EMBL/GenBank/DDBJ databases">
        <authorList>
            <consortium name="Pathogen Informatics"/>
        </authorList>
    </citation>
    <scope>NUCLEOTIDE SEQUENCE [LARGE SCALE GENOMIC DNA]</scope>
</reference>